<dbReference type="InterPro" id="IPR051829">
    <property type="entry name" value="Multiheme_Cytochr_ET"/>
</dbReference>
<keyword evidence="1" id="KW-0732">Signal</keyword>
<keyword evidence="3" id="KW-1133">Transmembrane helix</keyword>
<dbReference type="Gene3D" id="1.10.1130.10">
    <property type="entry name" value="Flavocytochrome C3, Chain A"/>
    <property type="match status" value="2"/>
</dbReference>
<dbReference type="GO" id="GO:0016491">
    <property type="term" value="F:oxidoreductase activity"/>
    <property type="evidence" value="ECO:0007669"/>
    <property type="project" value="TreeGrafter"/>
</dbReference>
<dbReference type="Gene3D" id="1.25.10.10">
    <property type="entry name" value="Leucine-rich Repeat Variant"/>
    <property type="match status" value="1"/>
</dbReference>
<proteinExistence type="predicted"/>
<evidence type="ECO:0000256" key="1">
    <source>
        <dbReference type="ARBA" id="ARBA00022729"/>
    </source>
</evidence>
<dbReference type="SMART" id="SM00028">
    <property type="entry name" value="TPR"/>
    <property type="match status" value="3"/>
</dbReference>
<accession>A0A0B7IDN3</accession>
<dbReference type="SUPFAM" id="SSF48452">
    <property type="entry name" value="TPR-like"/>
    <property type="match status" value="1"/>
</dbReference>
<feature type="repeat" description="TPR" evidence="2">
    <location>
        <begin position="632"/>
        <end position="665"/>
    </location>
</feature>
<evidence type="ECO:0000313" key="6">
    <source>
        <dbReference type="Proteomes" id="UP000045051"/>
    </source>
</evidence>
<evidence type="ECO:0000256" key="2">
    <source>
        <dbReference type="PROSITE-ProRule" id="PRU00339"/>
    </source>
</evidence>
<keyword evidence="2" id="KW-0802">TPR repeat</keyword>
<dbReference type="AlphaFoldDB" id="A0A0B7IDN3"/>
<keyword evidence="6" id="KW-1185">Reference proteome</keyword>
<dbReference type="PANTHER" id="PTHR35038:SF8">
    <property type="entry name" value="C-TYPE POLYHEME CYTOCHROME OMCC"/>
    <property type="match status" value="1"/>
</dbReference>
<dbReference type="EMBL" id="CDOI01000181">
    <property type="protein sequence ID" value="CEN48799.1"/>
    <property type="molecule type" value="Genomic_DNA"/>
</dbReference>
<dbReference type="InterPro" id="IPR011989">
    <property type="entry name" value="ARM-like"/>
</dbReference>
<evidence type="ECO:0000313" key="5">
    <source>
        <dbReference type="EMBL" id="CEN48799.1"/>
    </source>
</evidence>
<protein>
    <submittedName>
        <fullName evidence="5">Tetratricopeptide repeat protein</fullName>
    </submittedName>
</protein>
<dbReference type="PANTHER" id="PTHR35038">
    <property type="entry name" value="DISSIMILATORY SULFITE REDUCTASE SIRA"/>
    <property type="match status" value="1"/>
</dbReference>
<reference evidence="5 6" key="1">
    <citation type="submission" date="2015-01" db="EMBL/GenBank/DDBJ databases">
        <authorList>
            <person name="Xiang T."/>
            <person name="Song Y."/>
            <person name="Huang L."/>
            <person name="Wang B."/>
            <person name="Wu P."/>
        </authorList>
    </citation>
    <scope>NUCLEOTIDE SEQUENCE [LARGE SCALE GENOMIC DNA]</scope>
    <source>
        <strain evidence="5 6">CcD38</strain>
    </source>
</reference>
<dbReference type="SUPFAM" id="SSF48695">
    <property type="entry name" value="Multiheme cytochromes"/>
    <property type="match status" value="1"/>
</dbReference>
<organism evidence="5 6">
    <name type="scientific">Capnocytophaga canis</name>
    <dbReference type="NCBI Taxonomy" id="1848903"/>
    <lineage>
        <taxon>Bacteria</taxon>
        <taxon>Pseudomonadati</taxon>
        <taxon>Bacteroidota</taxon>
        <taxon>Flavobacteriia</taxon>
        <taxon>Flavobacteriales</taxon>
        <taxon>Flavobacteriaceae</taxon>
        <taxon>Capnocytophaga</taxon>
    </lineage>
</organism>
<dbReference type="InterPro" id="IPR019734">
    <property type="entry name" value="TPR_rpt"/>
</dbReference>
<evidence type="ECO:0000256" key="3">
    <source>
        <dbReference type="SAM" id="Phobius"/>
    </source>
</evidence>
<feature type="domain" description="Cytochrome c-552/4" evidence="4">
    <location>
        <begin position="175"/>
        <end position="218"/>
    </location>
</feature>
<feature type="repeat" description="TPR" evidence="2">
    <location>
        <begin position="598"/>
        <end position="631"/>
    </location>
</feature>
<sequence length="684" mass="78464">MNRKHVIYLFISLVVLTLLGYVFLGNDKKEYISIENNITDYKSLYVGSENCRDCHPQAFADWKMSDHFKAMQHATDSTVLGNFNDVNYTADGITSRFFKKDGKFYIHTEGKNGIYQDFEIVFTFGYYPLQQYITKFEGGKMQVFRQSWDSQKNQWFHQYAGQKIPHDDYLHWTNASQNWNLMCASCHSTNLEKNYDAFSDTYQTSYSELTVGCESCHGAGKQHIDFVKSANYQAEKSKELFIRLGKNTDQIAELNSCMPCHSRRGETSQFHSFSTEIMDEYIPEIPTKNIYYADGQAFDEVYKYGSFLQSKMFHYGIRCSNCHFPHSGKIRAVGNQLCLQCHTIDYGTSKHTFHPTNSEASDCRVCHMPTRTYMGNDVRHDHNFSVPRPDLSAKYDVPNACNDCHTDKTAKWAATAVQQWYGKERKPHFAEDLVRGSDQKTYSLQHLEALLNNSSTPNIIRATAVHYLSGIHTQQSFELIKKELYSADPQTRYRAVLALGNFPIQSYENELFPLLSDEVKSVRLATAYLVLAQKGGQWAKMHLPAFEPALQEYETFVLSQADFPLGSATAGDYFTLLGDNAKAILFYERAVSKDKSLNHIRLNLAMLYNGVGQNDQAARQLNDALTHEPNNPQIYYFLALLRSEQSDYQQAKTLFEKAMQLGMDNEAIHRNYEAVKIQLRNGSR</sequence>
<dbReference type="InterPro" id="IPR036280">
    <property type="entry name" value="Multihaem_cyt_sf"/>
</dbReference>
<dbReference type="SUPFAM" id="SSF48371">
    <property type="entry name" value="ARM repeat"/>
    <property type="match status" value="1"/>
</dbReference>
<dbReference type="PROSITE" id="PS50005">
    <property type="entry name" value="TPR"/>
    <property type="match status" value="2"/>
</dbReference>
<gene>
    <name evidence="5" type="ORF">CCAND38_670007</name>
</gene>
<name>A0A0B7IDN3_9FLAO</name>
<dbReference type="InterPro" id="IPR011990">
    <property type="entry name" value="TPR-like_helical_dom_sf"/>
</dbReference>
<dbReference type="Proteomes" id="UP000045051">
    <property type="component" value="Unassembled WGS sequence"/>
</dbReference>
<dbReference type="Gene3D" id="1.25.40.10">
    <property type="entry name" value="Tetratricopeptide repeat domain"/>
    <property type="match status" value="1"/>
</dbReference>
<dbReference type="InterPro" id="IPR016024">
    <property type="entry name" value="ARM-type_fold"/>
</dbReference>
<dbReference type="InterPro" id="IPR023155">
    <property type="entry name" value="Cyt_c-552/4"/>
</dbReference>
<keyword evidence="3" id="KW-0812">Transmembrane</keyword>
<dbReference type="Pfam" id="PF14559">
    <property type="entry name" value="TPR_19"/>
    <property type="match status" value="1"/>
</dbReference>
<feature type="domain" description="Cytochrome c-552/4" evidence="4">
    <location>
        <begin position="51"/>
        <end position="75"/>
    </location>
</feature>
<dbReference type="RefSeq" id="WP_042345053.1">
    <property type="nucleotide sequence ID" value="NZ_CDOI01000181.1"/>
</dbReference>
<feature type="transmembrane region" description="Helical" evidence="3">
    <location>
        <begin position="6"/>
        <end position="24"/>
    </location>
</feature>
<evidence type="ECO:0000259" key="4">
    <source>
        <dbReference type="Pfam" id="PF13435"/>
    </source>
</evidence>
<dbReference type="Pfam" id="PF13435">
    <property type="entry name" value="Cytochrome_C554"/>
    <property type="match status" value="2"/>
</dbReference>
<keyword evidence="3" id="KW-0472">Membrane</keyword>